<evidence type="ECO:0000256" key="12">
    <source>
        <dbReference type="ARBA" id="ARBA00032932"/>
    </source>
</evidence>
<evidence type="ECO:0000256" key="14">
    <source>
        <dbReference type="SAM" id="Phobius"/>
    </source>
</evidence>
<keyword evidence="9 14" id="KW-0472">Membrane</keyword>
<keyword evidence="10" id="KW-0046">Antibiotic resistance</keyword>
<sequence length="267" mass="25158">MDVAVLAAVQGAAQALPISATGHGAAARVWLGAASFGAWLDAAQDLAAAAAIALAVRRRLLAALGEGLRAALRPSLFRDSPPARDAALLAAAAAASLVVAALVRPAGAAAAAPLAAGLGLLATGAALASTALAPPRAAADAPSLAGMIAAGAAHGLAALPGGSRVGAALVVLLWLGVRPARAVELALALGLPALLASGLAGVVAPHGPAPAAGAAALGLLAAALSAAAGAAALRALAERRRTGALALWVVPLGLAMAAYARALPGPA</sequence>
<keyword evidence="7" id="KW-0378">Hydrolase</keyword>
<feature type="transmembrane region" description="Helical" evidence="14">
    <location>
        <begin position="152"/>
        <end position="175"/>
    </location>
</feature>
<dbReference type="GO" id="GO:0005886">
    <property type="term" value="C:plasma membrane"/>
    <property type="evidence" value="ECO:0007669"/>
    <property type="project" value="UniProtKB-SubCell"/>
</dbReference>
<reference evidence="15 16" key="1">
    <citation type="submission" date="2015-09" db="EMBL/GenBank/DDBJ databases">
        <title>Sorangium comparison.</title>
        <authorList>
            <person name="Zaburannyi N."/>
            <person name="Bunk B."/>
            <person name="Overmann J."/>
            <person name="Mueller R."/>
        </authorList>
    </citation>
    <scope>NUCLEOTIDE SEQUENCE [LARGE SCALE GENOMIC DNA]</scope>
    <source>
        <strain evidence="15 16">So ce26</strain>
    </source>
</reference>
<feature type="transmembrane region" description="Helical" evidence="14">
    <location>
        <begin position="86"/>
        <end position="103"/>
    </location>
</feature>
<evidence type="ECO:0000256" key="13">
    <source>
        <dbReference type="ARBA" id="ARBA00047594"/>
    </source>
</evidence>
<comment type="similarity">
    <text evidence="2">Belongs to the UppP family.</text>
</comment>
<evidence type="ECO:0000256" key="9">
    <source>
        <dbReference type="ARBA" id="ARBA00023136"/>
    </source>
</evidence>
<keyword evidence="8 14" id="KW-1133">Transmembrane helix</keyword>
<evidence type="ECO:0000256" key="5">
    <source>
        <dbReference type="ARBA" id="ARBA00022475"/>
    </source>
</evidence>
<dbReference type="PANTHER" id="PTHR30622:SF2">
    <property type="entry name" value="UNDECAPRENYL-DIPHOSPHATASE"/>
    <property type="match status" value="1"/>
</dbReference>
<gene>
    <name evidence="15" type="ORF">SOCE26_105190</name>
</gene>
<feature type="transmembrane region" description="Helical" evidence="14">
    <location>
        <begin position="182"/>
        <end position="204"/>
    </location>
</feature>
<evidence type="ECO:0000256" key="3">
    <source>
        <dbReference type="ARBA" id="ARBA00012374"/>
    </source>
</evidence>
<dbReference type="EMBL" id="CP012673">
    <property type="protein sequence ID" value="AUX48974.1"/>
    <property type="molecule type" value="Genomic_DNA"/>
</dbReference>
<dbReference type="EC" id="3.6.1.27" evidence="3"/>
<dbReference type="GO" id="GO:0050380">
    <property type="term" value="F:undecaprenyl-diphosphatase activity"/>
    <property type="evidence" value="ECO:0007669"/>
    <property type="project" value="UniProtKB-EC"/>
</dbReference>
<feature type="transmembrane region" description="Helical" evidence="14">
    <location>
        <begin position="245"/>
        <end position="262"/>
    </location>
</feature>
<keyword evidence="15" id="KW-0808">Transferase</keyword>
<feature type="transmembrane region" description="Helical" evidence="14">
    <location>
        <begin position="110"/>
        <end position="132"/>
    </location>
</feature>
<evidence type="ECO:0000256" key="8">
    <source>
        <dbReference type="ARBA" id="ARBA00022989"/>
    </source>
</evidence>
<evidence type="ECO:0000313" key="15">
    <source>
        <dbReference type="EMBL" id="AUX48974.1"/>
    </source>
</evidence>
<evidence type="ECO:0000256" key="1">
    <source>
        <dbReference type="ARBA" id="ARBA00004651"/>
    </source>
</evidence>
<protein>
    <recommendedName>
        <fullName evidence="4">Undecaprenyl-diphosphatase</fullName>
        <ecNumber evidence="3">3.6.1.27</ecNumber>
    </recommendedName>
    <alternativeName>
        <fullName evidence="12">Bacitracin resistance protein</fullName>
    </alternativeName>
    <alternativeName>
        <fullName evidence="11">Undecaprenyl pyrophosphate phosphatase</fullName>
    </alternativeName>
</protein>
<evidence type="ECO:0000256" key="10">
    <source>
        <dbReference type="ARBA" id="ARBA00023251"/>
    </source>
</evidence>
<comment type="catalytic activity">
    <reaction evidence="13">
        <text>di-trans,octa-cis-undecaprenyl diphosphate + H2O = di-trans,octa-cis-undecaprenyl phosphate + phosphate + H(+)</text>
        <dbReference type="Rhea" id="RHEA:28094"/>
        <dbReference type="ChEBI" id="CHEBI:15377"/>
        <dbReference type="ChEBI" id="CHEBI:15378"/>
        <dbReference type="ChEBI" id="CHEBI:43474"/>
        <dbReference type="ChEBI" id="CHEBI:58405"/>
        <dbReference type="ChEBI" id="CHEBI:60392"/>
        <dbReference type="EC" id="3.6.1.27"/>
    </reaction>
</comment>
<dbReference type="PANTHER" id="PTHR30622">
    <property type="entry name" value="UNDECAPRENYL-DIPHOSPHATASE"/>
    <property type="match status" value="1"/>
</dbReference>
<dbReference type="InterPro" id="IPR003824">
    <property type="entry name" value="UppP"/>
</dbReference>
<evidence type="ECO:0000256" key="7">
    <source>
        <dbReference type="ARBA" id="ARBA00022801"/>
    </source>
</evidence>
<accession>A0A2L0FBP0</accession>
<dbReference type="AlphaFoldDB" id="A0A2L0FBP0"/>
<keyword evidence="5" id="KW-1003">Cell membrane</keyword>
<comment type="subcellular location">
    <subcellularLocation>
        <location evidence="1">Cell membrane</location>
        <topology evidence="1">Multi-pass membrane protein</topology>
    </subcellularLocation>
</comment>
<evidence type="ECO:0000256" key="4">
    <source>
        <dbReference type="ARBA" id="ARBA00021581"/>
    </source>
</evidence>
<dbReference type="Proteomes" id="UP000238348">
    <property type="component" value="Chromosome"/>
</dbReference>
<dbReference type="GO" id="GO:0016301">
    <property type="term" value="F:kinase activity"/>
    <property type="evidence" value="ECO:0007669"/>
    <property type="project" value="UniProtKB-KW"/>
</dbReference>
<name>A0A2L0FBP0_SORCE</name>
<proteinExistence type="inferred from homology"/>
<evidence type="ECO:0000256" key="11">
    <source>
        <dbReference type="ARBA" id="ARBA00032707"/>
    </source>
</evidence>
<keyword evidence="15" id="KW-0418">Kinase</keyword>
<dbReference type="GO" id="GO:0046677">
    <property type="term" value="P:response to antibiotic"/>
    <property type="evidence" value="ECO:0007669"/>
    <property type="project" value="UniProtKB-KW"/>
</dbReference>
<dbReference type="Pfam" id="PF02673">
    <property type="entry name" value="BacA"/>
    <property type="match status" value="1"/>
</dbReference>
<organism evidence="15 16">
    <name type="scientific">Sorangium cellulosum</name>
    <name type="common">Polyangium cellulosum</name>
    <dbReference type="NCBI Taxonomy" id="56"/>
    <lineage>
        <taxon>Bacteria</taxon>
        <taxon>Pseudomonadati</taxon>
        <taxon>Myxococcota</taxon>
        <taxon>Polyangia</taxon>
        <taxon>Polyangiales</taxon>
        <taxon>Polyangiaceae</taxon>
        <taxon>Sorangium</taxon>
    </lineage>
</organism>
<evidence type="ECO:0000256" key="2">
    <source>
        <dbReference type="ARBA" id="ARBA00010621"/>
    </source>
</evidence>
<keyword evidence="6 14" id="KW-0812">Transmembrane</keyword>
<evidence type="ECO:0000313" key="16">
    <source>
        <dbReference type="Proteomes" id="UP000238348"/>
    </source>
</evidence>
<evidence type="ECO:0000256" key="6">
    <source>
        <dbReference type="ARBA" id="ARBA00022692"/>
    </source>
</evidence>
<feature type="transmembrane region" description="Helical" evidence="14">
    <location>
        <begin position="210"/>
        <end position="233"/>
    </location>
</feature>